<evidence type="ECO:0000256" key="2">
    <source>
        <dbReference type="ARBA" id="ARBA00023008"/>
    </source>
</evidence>
<dbReference type="InterPro" id="IPR011707">
    <property type="entry name" value="Cu-oxidase-like_N"/>
</dbReference>
<dbReference type="CDD" id="cd13901">
    <property type="entry name" value="CuRO_3_MaLCC_like"/>
    <property type="match status" value="1"/>
</dbReference>
<dbReference type="InterPro" id="IPR011706">
    <property type="entry name" value="Cu-oxidase_C"/>
</dbReference>
<feature type="domain" description="Plastocyanin-like" evidence="6">
    <location>
        <begin position="69"/>
        <end position="184"/>
    </location>
</feature>
<dbReference type="EMBL" id="JBFCZG010000003">
    <property type="protein sequence ID" value="KAL3424483.1"/>
    <property type="molecule type" value="Genomic_DNA"/>
</dbReference>
<evidence type="ECO:0000313" key="7">
    <source>
        <dbReference type="EMBL" id="KAL3424483.1"/>
    </source>
</evidence>
<dbReference type="Gene3D" id="2.60.40.420">
    <property type="entry name" value="Cupredoxins - blue copper proteins"/>
    <property type="match status" value="3"/>
</dbReference>
<dbReference type="CDD" id="cd13854">
    <property type="entry name" value="CuRO_1_MaLCC_like"/>
    <property type="match status" value="1"/>
</dbReference>
<evidence type="ECO:0000259" key="5">
    <source>
        <dbReference type="Pfam" id="PF07731"/>
    </source>
</evidence>
<dbReference type="InterPro" id="IPR045087">
    <property type="entry name" value="Cu-oxidase_fam"/>
</dbReference>
<feature type="domain" description="Plastocyanin-like" evidence="5">
    <location>
        <begin position="407"/>
        <end position="524"/>
    </location>
</feature>
<dbReference type="Pfam" id="PF07731">
    <property type="entry name" value="Cu-oxidase_2"/>
    <property type="match status" value="1"/>
</dbReference>
<feature type="domain" description="Plastocyanin-like" evidence="4">
    <location>
        <begin position="195"/>
        <end position="335"/>
    </location>
</feature>
<sequence length="559" mass="61417">MLFYSLLLASVGLQSVLAAPKPTSDVKTLSKRCTNSADDRSCWGDYDISTNYYEVVPDTGVTREYWFDVQNGTAAPDGVERIVLTVNGSFPGPTIIADWGDTVVVHVTNSMQDNGTSIHFHGIRQNHTNYMDGVPSVTQCPIAPGDSFTYEWRATQYGSSWYHSHFYVQAWDGILGGILINGPASANYDEDLGHVFLNDWSHATADVLAVEAATSGPPTLDNCLINGTNTYDEGGSRFETEFVAGTRYRMRLVNGAADTHFRFMVDNHTLEVISTDFVPIVPYNTTALSIGMGQRYDVIITASEGSGDFWMRAIPQEACSDNDNVDNILGIVRYDSTSTSDPTTSAYDYTDSCDDEDMSSLVPYVTLAASDATITDDFAVTVGASNNVILWYMGGTSFVSQWDYPTVLQVAEGNDTWSDEQHVIELPTANQWVYFVIETAFAQAHPIHLHGHDFWVLAQGSGTYDSSTTTLTLENAPRRDVAMLPGAGYLVIAYYTDNPGAWLLHCHIAWHTSEGFALQLLERESEMVDLMDVTTINSTCSAWDTYASTDSIIQDDSGV</sequence>
<dbReference type="Proteomes" id="UP001629113">
    <property type="component" value="Unassembled WGS sequence"/>
</dbReference>
<organism evidence="7 8">
    <name type="scientific">Phlyctema vagabunda</name>
    <dbReference type="NCBI Taxonomy" id="108571"/>
    <lineage>
        <taxon>Eukaryota</taxon>
        <taxon>Fungi</taxon>
        <taxon>Dikarya</taxon>
        <taxon>Ascomycota</taxon>
        <taxon>Pezizomycotina</taxon>
        <taxon>Leotiomycetes</taxon>
        <taxon>Helotiales</taxon>
        <taxon>Dermateaceae</taxon>
        <taxon>Phlyctema</taxon>
    </lineage>
</organism>
<reference evidence="7 8" key="1">
    <citation type="submission" date="2024-06" db="EMBL/GenBank/DDBJ databases">
        <title>Complete genome of Phlyctema vagabunda strain 19-DSS-EL-015.</title>
        <authorList>
            <person name="Fiorenzani C."/>
        </authorList>
    </citation>
    <scope>NUCLEOTIDE SEQUENCE [LARGE SCALE GENOMIC DNA]</scope>
    <source>
        <strain evidence="7 8">19-DSS-EL-015</strain>
    </source>
</reference>
<dbReference type="InterPro" id="IPR001117">
    <property type="entry name" value="Cu-oxidase_2nd"/>
</dbReference>
<dbReference type="Pfam" id="PF07732">
    <property type="entry name" value="Cu-oxidase_3"/>
    <property type="match status" value="1"/>
</dbReference>
<keyword evidence="2" id="KW-0186">Copper</keyword>
<feature type="chain" id="PRO_5045716040" evidence="3">
    <location>
        <begin position="19"/>
        <end position="559"/>
    </location>
</feature>
<evidence type="ECO:0000259" key="4">
    <source>
        <dbReference type="Pfam" id="PF00394"/>
    </source>
</evidence>
<proteinExistence type="inferred from homology"/>
<dbReference type="SUPFAM" id="SSF49503">
    <property type="entry name" value="Cupredoxins"/>
    <property type="match status" value="3"/>
</dbReference>
<evidence type="ECO:0000259" key="6">
    <source>
        <dbReference type="Pfam" id="PF07732"/>
    </source>
</evidence>
<comment type="similarity">
    <text evidence="1">Belongs to the multicopper oxidase family.</text>
</comment>
<dbReference type="PANTHER" id="PTHR11709">
    <property type="entry name" value="MULTI-COPPER OXIDASE"/>
    <property type="match status" value="1"/>
</dbReference>
<accession>A0ABR4PMC7</accession>
<dbReference type="Pfam" id="PF00394">
    <property type="entry name" value="Cu-oxidase"/>
    <property type="match status" value="1"/>
</dbReference>
<dbReference type="PANTHER" id="PTHR11709:SF502">
    <property type="entry name" value="MULTICOPPER OXIDASE"/>
    <property type="match status" value="1"/>
</dbReference>
<feature type="signal peptide" evidence="3">
    <location>
        <begin position="1"/>
        <end position="18"/>
    </location>
</feature>
<dbReference type="InterPro" id="IPR008972">
    <property type="entry name" value="Cupredoxin"/>
</dbReference>
<evidence type="ECO:0000256" key="1">
    <source>
        <dbReference type="ARBA" id="ARBA00010609"/>
    </source>
</evidence>
<protein>
    <submittedName>
        <fullName evidence="7">Multicopper oxidase</fullName>
    </submittedName>
</protein>
<keyword evidence="8" id="KW-1185">Reference proteome</keyword>
<gene>
    <name evidence="7" type="ORF">PVAG01_03764</name>
</gene>
<keyword evidence="3" id="KW-0732">Signal</keyword>
<evidence type="ECO:0000256" key="3">
    <source>
        <dbReference type="SAM" id="SignalP"/>
    </source>
</evidence>
<dbReference type="CDD" id="cd13880">
    <property type="entry name" value="CuRO_2_MaLCC_like"/>
    <property type="match status" value="1"/>
</dbReference>
<evidence type="ECO:0000313" key="8">
    <source>
        <dbReference type="Proteomes" id="UP001629113"/>
    </source>
</evidence>
<comment type="caution">
    <text evidence="7">The sequence shown here is derived from an EMBL/GenBank/DDBJ whole genome shotgun (WGS) entry which is preliminary data.</text>
</comment>
<name>A0ABR4PMC7_9HELO</name>